<keyword evidence="2" id="KW-0472">Membrane</keyword>
<organism evidence="4 5">
    <name type="scientific">Rubripirellula obstinata</name>
    <dbReference type="NCBI Taxonomy" id="406547"/>
    <lineage>
        <taxon>Bacteria</taxon>
        <taxon>Pseudomonadati</taxon>
        <taxon>Planctomycetota</taxon>
        <taxon>Planctomycetia</taxon>
        <taxon>Pirellulales</taxon>
        <taxon>Pirellulaceae</taxon>
        <taxon>Rubripirellula</taxon>
    </lineage>
</organism>
<evidence type="ECO:0000256" key="1">
    <source>
        <dbReference type="SAM" id="MobiDB-lite"/>
    </source>
</evidence>
<dbReference type="Proteomes" id="UP000322699">
    <property type="component" value="Unassembled WGS sequence"/>
</dbReference>
<feature type="region of interest" description="Disordered" evidence="1">
    <location>
        <begin position="608"/>
        <end position="638"/>
    </location>
</feature>
<keyword evidence="5" id="KW-1185">Reference proteome</keyword>
<dbReference type="EMBL" id="VRLW01000001">
    <property type="protein sequence ID" value="KAA1262366.1"/>
    <property type="molecule type" value="Genomic_DNA"/>
</dbReference>
<feature type="domain" description="DUF4340" evidence="3">
    <location>
        <begin position="80"/>
        <end position="296"/>
    </location>
</feature>
<feature type="transmembrane region" description="Helical" evidence="2">
    <location>
        <begin position="7"/>
        <end position="26"/>
    </location>
</feature>
<feature type="region of interest" description="Disordered" evidence="1">
    <location>
        <begin position="416"/>
        <end position="562"/>
    </location>
</feature>
<dbReference type="AlphaFoldDB" id="A0A5B1CP94"/>
<feature type="compositionally biased region" description="Low complexity" evidence="1">
    <location>
        <begin position="455"/>
        <end position="464"/>
    </location>
</feature>
<gene>
    <name evidence="4" type="ORF">LF1_49300</name>
</gene>
<name>A0A5B1CP94_9BACT</name>
<evidence type="ECO:0000259" key="3">
    <source>
        <dbReference type="Pfam" id="PF14238"/>
    </source>
</evidence>
<proteinExistence type="predicted"/>
<keyword evidence="2" id="KW-0812">Transmembrane</keyword>
<dbReference type="OrthoDB" id="241105at2"/>
<evidence type="ECO:0000313" key="5">
    <source>
        <dbReference type="Proteomes" id="UP000322699"/>
    </source>
</evidence>
<evidence type="ECO:0000256" key="2">
    <source>
        <dbReference type="SAM" id="Phobius"/>
    </source>
</evidence>
<feature type="region of interest" description="Disordered" evidence="1">
    <location>
        <begin position="252"/>
        <end position="271"/>
    </location>
</feature>
<feature type="compositionally biased region" description="Basic and acidic residues" evidence="1">
    <location>
        <begin position="470"/>
        <end position="479"/>
    </location>
</feature>
<keyword evidence="2" id="KW-1133">Transmembrane helix</keyword>
<feature type="compositionally biased region" description="Acidic residues" evidence="1">
    <location>
        <begin position="510"/>
        <end position="525"/>
    </location>
</feature>
<feature type="compositionally biased region" description="Acidic residues" evidence="1">
    <location>
        <begin position="417"/>
        <end position="454"/>
    </location>
</feature>
<feature type="compositionally biased region" description="Basic and acidic residues" evidence="1">
    <location>
        <begin position="542"/>
        <end position="557"/>
    </location>
</feature>
<comment type="caution">
    <text evidence="4">The sequence shown here is derived from an EMBL/GenBank/DDBJ whole genome shotgun (WGS) entry which is preliminary data.</text>
</comment>
<dbReference type="Pfam" id="PF14238">
    <property type="entry name" value="DUF4340"/>
    <property type="match status" value="1"/>
</dbReference>
<feature type="compositionally biased region" description="Acidic residues" evidence="1">
    <location>
        <begin position="480"/>
        <end position="496"/>
    </location>
</feature>
<dbReference type="InterPro" id="IPR025641">
    <property type="entry name" value="DUF4340"/>
</dbReference>
<reference evidence="4 5" key="1">
    <citation type="submission" date="2019-08" db="EMBL/GenBank/DDBJ databases">
        <title>Deep-cultivation of Planctomycetes and their phenomic and genomic characterization uncovers novel biology.</title>
        <authorList>
            <person name="Wiegand S."/>
            <person name="Jogler M."/>
            <person name="Boedeker C."/>
            <person name="Pinto D."/>
            <person name="Vollmers J."/>
            <person name="Rivas-Marin E."/>
            <person name="Kohn T."/>
            <person name="Peeters S.H."/>
            <person name="Heuer A."/>
            <person name="Rast P."/>
            <person name="Oberbeckmann S."/>
            <person name="Bunk B."/>
            <person name="Jeske O."/>
            <person name="Meyerdierks A."/>
            <person name="Storesund J.E."/>
            <person name="Kallscheuer N."/>
            <person name="Luecker S."/>
            <person name="Lage O.M."/>
            <person name="Pohl T."/>
            <person name="Merkel B.J."/>
            <person name="Hornburger P."/>
            <person name="Mueller R.-W."/>
            <person name="Bruemmer F."/>
            <person name="Labrenz M."/>
            <person name="Spormann A.M."/>
            <person name="Op Den Camp H."/>
            <person name="Overmann J."/>
            <person name="Amann R."/>
            <person name="Jetten M.S.M."/>
            <person name="Mascher T."/>
            <person name="Medema M.H."/>
            <person name="Devos D.P."/>
            <person name="Kaster A.-K."/>
            <person name="Ovreas L."/>
            <person name="Rohde M."/>
            <person name="Galperin M.Y."/>
            <person name="Jogler C."/>
        </authorList>
    </citation>
    <scope>NUCLEOTIDE SEQUENCE [LARGE SCALE GENOMIC DNA]</scope>
    <source>
        <strain evidence="4 5">LF1</strain>
    </source>
</reference>
<evidence type="ECO:0000313" key="4">
    <source>
        <dbReference type="EMBL" id="KAA1262366.1"/>
    </source>
</evidence>
<sequence length="638" mass="69612">MSEATKTLTFCGVAAVVAGLATFVAWPSATKPTDEQAGKMLFAEFKDPLAAASMKIVTFDEEQGKLDTFEVRKDRETELWTIPSRDGYPADAIEQMKVAANALVDVKILDVQTTNAEDHDDLGVVEPKMETLEVGDEGVGRLVTFKNEKQDTLASMIIGDAVKEDESKRYVRIPNQDPVYVVKFDDSSLTTNFTDWIEDDLLQLSSIDIDQVEIKDYTASLGQRGISLNRRYTAVVDQENNDWKLAKLSEYDEKDPRKEPVDRELSGDEPLNKTKLNEMKNALDDLKIVGVFRKPEGVSETLKASKDLLSDQEAITSLAQRGFYPIDVGPDGQAEILSANGELSVSLDAGVKYLLRFGNIAGVSDGGDGGDGDEADDTGVNRYLFVTTMVDQSKFPAPELQSVPQTLEEMDALMAPPEEEQEAVETEPVEEVEAEADEATGEEATGEEETEEATEAGAEMTSEEPAQAEASKEVSKEVSEESPAEDVTEGETEASGEGEATGSGQAQSGDVDEDAPAVEEVEADAEEAKADEEIPAESGLTDEERQELLEAAQEKITKSNQRLLDARKDQLAEAEKKVNDLNARFADWYYVIPETTYTQLRISQEELLKQEAEKEQPAGNPMQGGPQLQMPGFPGGGN</sequence>
<dbReference type="RefSeq" id="WP_068260739.1">
    <property type="nucleotide sequence ID" value="NZ_LWSK01000018.1"/>
</dbReference>
<accession>A0A5B1CP94</accession>
<protein>
    <recommendedName>
        <fullName evidence="3">DUF4340 domain-containing protein</fullName>
    </recommendedName>
</protein>